<sequence length="302" mass="33218">MSERSIFSNLVRQPDGALSALYGPYLLQSALQPIFSERADGRLQIAAFKGLIRASMGDMPCSPADFFQRVPPEERAAVDGLCRSLHILNAGALGRRDAALIINFQAGLYLTQPAIRQEVEWLRLAAHEAGLPPARIACEIREHPYDDPDVLSRFATRLHESGFAIAIDDYTGEDRDLERLQRLQPQFVTFDTAWLGSFAENSAGLALLRVVIGQFAQKGITAIVAGIEEPEMIEMCREMGGPLMQGYLLARPELAPTSFNLTYPELEDEPVQALAELTAAASAAPAETRVVRPLRQFGRRGI</sequence>
<dbReference type="PANTHER" id="PTHR33121:SF76">
    <property type="entry name" value="SIGNALING PROTEIN"/>
    <property type="match status" value="1"/>
</dbReference>
<dbReference type="EMBL" id="WHSB02000004">
    <property type="protein sequence ID" value="MCQ4631014.1"/>
    <property type="molecule type" value="Genomic_DNA"/>
</dbReference>
<dbReference type="Proteomes" id="UP000996601">
    <property type="component" value="Unassembled WGS sequence"/>
</dbReference>
<keyword evidence="3" id="KW-1185">Reference proteome</keyword>
<name>A0ABT1R748_9HYPH</name>
<gene>
    <name evidence="2" type="ORF">GB927_013255</name>
</gene>
<dbReference type="SMART" id="SM00052">
    <property type="entry name" value="EAL"/>
    <property type="match status" value="1"/>
</dbReference>
<proteinExistence type="predicted"/>
<accession>A0ABT1R748</accession>
<dbReference type="CDD" id="cd01948">
    <property type="entry name" value="EAL"/>
    <property type="match status" value="1"/>
</dbReference>
<comment type="caution">
    <text evidence="2">The sequence shown here is derived from an EMBL/GenBank/DDBJ whole genome shotgun (WGS) entry which is preliminary data.</text>
</comment>
<dbReference type="SUPFAM" id="SSF141868">
    <property type="entry name" value="EAL domain-like"/>
    <property type="match status" value="1"/>
</dbReference>
<dbReference type="Gene3D" id="3.20.20.450">
    <property type="entry name" value="EAL domain"/>
    <property type="match status" value="1"/>
</dbReference>
<dbReference type="Pfam" id="PF00563">
    <property type="entry name" value="EAL"/>
    <property type="match status" value="1"/>
</dbReference>
<dbReference type="RefSeq" id="WP_256117473.1">
    <property type="nucleotide sequence ID" value="NZ_WHSB02000004.1"/>
</dbReference>
<dbReference type="InterPro" id="IPR035919">
    <property type="entry name" value="EAL_sf"/>
</dbReference>
<reference evidence="2" key="1">
    <citation type="submission" date="2021-07" db="EMBL/GenBank/DDBJ databases">
        <title>Shinella sp. nov., a novel member of the genus Shinella from water.</title>
        <authorList>
            <person name="Deng Y."/>
        </authorList>
    </citation>
    <scope>NUCLEOTIDE SEQUENCE</scope>
    <source>
        <strain evidence="2">CPCC 100929</strain>
    </source>
</reference>
<organism evidence="2 3">
    <name type="scientific">Shinella lacus</name>
    <dbReference type="NCBI Taxonomy" id="2654216"/>
    <lineage>
        <taxon>Bacteria</taxon>
        <taxon>Pseudomonadati</taxon>
        <taxon>Pseudomonadota</taxon>
        <taxon>Alphaproteobacteria</taxon>
        <taxon>Hyphomicrobiales</taxon>
        <taxon>Rhizobiaceae</taxon>
        <taxon>Shinella</taxon>
    </lineage>
</organism>
<protein>
    <submittedName>
        <fullName evidence="2">EAL domain-containing protein</fullName>
    </submittedName>
</protein>
<dbReference type="InterPro" id="IPR001633">
    <property type="entry name" value="EAL_dom"/>
</dbReference>
<evidence type="ECO:0000259" key="1">
    <source>
        <dbReference type="PROSITE" id="PS50883"/>
    </source>
</evidence>
<dbReference type="PROSITE" id="PS50883">
    <property type="entry name" value="EAL"/>
    <property type="match status" value="1"/>
</dbReference>
<feature type="domain" description="EAL" evidence="1">
    <location>
        <begin position="7"/>
        <end position="266"/>
    </location>
</feature>
<evidence type="ECO:0000313" key="2">
    <source>
        <dbReference type="EMBL" id="MCQ4631014.1"/>
    </source>
</evidence>
<dbReference type="InterPro" id="IPR050706">
    <property type="entry name" value="Cyclic-di-GMP_PDE-like"/>
</dbReference>
<evidence type="ECO:0000313" key="3">
    <source>
        <dbReference type="Proteomes" id="UP000996601"/>
    </source>
</evidence>
<dbReference type="PANTHER" id="PTHR33121">
    <property type="entry name" value="CYCLIC DI-GMP PHOSPHODIESTERASE PDEF"/>
    <property type="match status" value="1"/>
</dbReference>